<name>A0A1I3RY89_9RHOB</name>
<keyword evidence="10" id="KW-1003">Cell membrane</keyword>
<dbReference type="STRING" id="390807.SAMN04488095_2910"/>
<evidence type="ECO:0000256" key="6">
    <source>
        <dbReference type="ARBA" id="ARBA00022989"/>
    </source>
</evidence>
<dbReference type="InterPro" id="IPR026593">
    <property type="entry name" value="SecY"/>
</dbReference>
<dbReference type="AlphaFoldDB" id="A0A1I3RY89"/>
<dbReference type="PROSITE" id="PS00756">
    <property type="entry name" value="SECY_2"/>
    <property type="match status" value="1"/>
</dbReference>
<dbReference type="FunFam" id="1.10.3370.10:FF:000001">
    <property type="entry name" value="Preprotein translocase subunit SecY"/>
    <property type="match status" value="1"/>
</dbReference>
<dbReference type="GO" id="GO:0005886">
    <property type="term" value="C:plasma membrane"/>
    <property type="evidence" value="ECO:0007669"/>
    <property type="project" value="UniProtKB-SubCell"/>
</dbReference>
<keyword evidence="3 10" id="KW-0813">Transport</keyword>
<dbReference type="Pfam" id="PF00344">
    <property type="entry name" value="SecY"/>
    <property type="match status" value="1"/>
</dbReference>
<feature type="transmembrane region" description="Helical" evidence="10">
    <location>
        <begin position="186"/>
        <end position="207"/>
    </location>
</feature>
<evidence type="ECO:0000256" key="9">
    <source>
        <dbReference type="ARBA" id="ARBA00039733"/>
    </source>
</evidence>
<keyword evidence="15" id="KW-1185">Reference proteome</keyword>
<dbReference type="PRINTS" id="PR00303">
    <property type="entry name" value="SECYTRNLCASE"/>
</dbReference>
<gene>
    <name evidence="10" type="primary">secY</name>
    <name evidence="14" type="ORF">SAMN04488095_2910</name>
</gene>
<evidence type="ECO:0000256" key="12">
    <source>
        <dbReference type="RuleBase" id="RU003484"/>
    </source>
</evidence>
<accession>A0A1I3RY89</accession>
<protein>
    <recommendedName>
        <fullName evidence="9 10">Protein translocase subunit SecY</fullName>
    </recommendedName>
</protein>
<keyword evidence="4 10" id="KW-0812">Transmembrane</keyword>
<feature type="transmembrane region" description="Helical" evidence="10">
    <location>
        <begin position="369"/>
        <end position="388"/>
    </location>
</feature>
<dbReference type="RefSeq" id="WP_092782333.1">
    <property type="nucleotide sequence ID" value="NZ_FORA01000004.1"/>
</dbReference>
<evidence type="ECO:0000256" key="5">
    <source>
        <dbReference type="ARBA" id="ARBA00022927"/>
    </source>
</evidence>
<feature type="transmembrane region" description="Helical" evidence="10">
    <location>
        <begin position="27"/>
        <end position="45"/>
    </location>
</feature>
<keyword evidence="5 10" id="KW-0653">Protein transport</keyword>
<dbReference type="GO" id="GO:0006605">
    <property type="term" value="P:protein targeting"/>
    <property type="evidence" value="ECO:0007669"/>
    <property type="project" value="UniProtKB-UniRule"/>
</dbReference>
<evidence type="ECO:0000256" key="11">
    <source>
        <dbReference type="RuleBase" id="RU000537"/>
    </source>
</evidence>
<reference evidence="14 15" key="1">
    <citation type="submission" date="2016-10" db="EMBL/GenBank/DDBJ databases">
        <authorList>
            <person name="de Groot N.N."/>
        </authorList>
    </citation>
    <scope>NUCLEOTIDE SEQUENCE [LARGE SCALE GENOMIC DNA]</scope>
    <source>
        <strain evidence="14 15">DSM 19073</strain>
    </source>
</reference>
<evidence type="ECO:0000313" key="14">
    <source>
        <dbReference type="EMBL" id="SFJ50226.1"/>
    </source>
</evidence>
<feature type="transmembrane region" description="Helical" evidence="10">
    <location>
        <begin position="79"/>
        <end position="103"/>
    </location>
</feature>
<comment type="similarity">
    <text evidence="2 10 13">Belongs to the SecY/SEC61-alpha family.</text>
</comment>
<feature type="transmembrane region" description="Helical" evidence="10">
    <location>
        <begin position="155"/>
        <end position="174"/>
    </location>
</feature>
<dbReference type="InterPro" id="IPR030659">
    <property type="entry name" value="SecY_CS"/>
</dbReference>
<dbReference type="NCBIfam" id="TIGR00967">
    <property type="entry name" value="3a0501s007"/>
    <property type="match status" value="1"/>
</dbReference>
<evidence type="ECO:0000256" key="1">
    <source>
        <dbReference type="ARBA" id="ARBA00004141"/>
    </source>
</evidence>
<evidence type="ECO:0000256" key="8">
    <source>
        <dbReference type="ARBA" id="ARBA00023136"/>
    </source>
</evidence>
<evidence type="ECO:0000313" key="15">
    <source>
        <dbReference type="Proteomes" id="UP000199110"/>
    </source>
</evidence>
<comment type="function">
    <text evidence="10 11">The central subunit of the protein translocation channel SecYEG. Consists of two halves formed by TMs 1-5 and 6-10. These two domains form a lateral gate at the front which open onto the bilayer between TMs 2 and 7, and are clamped together by SecE at the back. The channel is closed by both a pore ring composed of hydrophobic SecY resides and a short helix (helix 2A) on the extracellular side of the membrane which forms a plug. The plug probably moves laterally to allow the channel to open. The ring and the pore may move independently.</text>
</comment>
<comment type="subcellular location">
    <subcellularLocation>
        <location evidence="10">Cell membrane</location>
        <topology evidence="10">Multi-pass membrane protein</topology>
    </subcellularLocation>
    <subcellularLocation>
        <location evidence="1 12">Membrane</location>
        <topology evidence="1 12">Multi-pass membrane protein</topology>
    </subcellularLocation>
</comment>
<feature type="transmembrane region" description="Helical" evidence="10">
    <location>
        <begin position="213"/>
        <end position="236"/>
    </location>
</feature>
<dbReference type="PANTHER" id="PTHR10906">
    <property type="entry name" value="SECY/SEC61-ALPHA FAMILY MEMBER"/>
    <property type="match status" value="1"/>
</dbReference>
<evidence type="ECO:0000256" key="3">
    <source>
        <dbReference type="ARBA" id="ARBA00022448"/>
    </source>
</evidence>
<sequence length="452" mass="48929">MASAAEQMAANMSWGAFGKAKELRQRILFTIGLLIIYRFGTYIPVPGIDAAELRNFVEQASAGLGGVLNMFTGGAIGRMGVFALGIMPYISASIIIQLMTAMVPQLEQLKKEGEQGRKKINQYTRYGTVALATLQSYGLAVSLQSGGLVHTPGAFFIASCMITLVGGTMFLMWLGEQITARGIGNGISLIIFVGIVAELPAAFAQFFEQGRSGALSAAVILGVVAMLIATLFFVVFMERSLRKIHIQYPRRQVGMKVYDGGSSHLPIKVNPAGVIPAIFASSLLLLPTTIGTFSGQQTGPIMSTILAYFGPGQPLYLLFFAGMIVFFTYFYTHNVSFKTDDVADNLKNQNGFIPGIRPGARTSEYLEYVVNRILVLGAGYLALVALIPEMVRHELAITAYFGGTSILIIVSVGMDTIQQVQSHLLAHQYEGLIEKSQLRGKRRGRNKGAARK</sequence>
<keyword evidence="7 10" id="KW-0811">Translocation</keyword>
<dbReference type="InterPro" id="IPR023201">
    <property type="entry name" value="SecY_dom_sf"/>
</dbReference>
<keyword evidence="8 10" id="KW-0472">Membrane</keyword>
<keyword evidence="6 10" id="KW-1133">Transmembrane helix</keyword>
<dbReference type="GO" id="GO:0065002">
    <property type="term" value="P:intracellular protein transmembrane transport"/>
    <property type="evidence" value="ECO:0007669"/>
    <property type="project" value="UniProtKB-UniRule"/>
</dbReference>
<evidence type="ECO:0000256" key="10">
    <source>
        <dbReference type="HAMAP-Rule" id="MF_01465"/>
    </source>
</evidence>
<feature type="transmembrane region" description="Helical" evidence="10">
    <location>
        <begin position="315"/>
        <end position="332"/>
    </location>
</feature>
<dbReference type="GO" id="GO:0043952">
    <property type="term" value="P:protein transport by the Sec complex"/>
    <property type="evidence" value="ECO:0007669"/>
    <property type="project" value="UniProtKB-UniRule"/>
</dbReference>
<evidence type="ECO:0000256" key="7">
    <source>
        <dbReference type="ARBA" id="ARBA00023010"/>
    </source>
</evidence>
<evidence type="ECO:0000256" key="13">
    <source>
        <dbReference type="RuleBase" id="RU004349"/>
    </source>
</evidence>
<dbReference type="OrthoDB" id="9809248at2"/>
<dbReference type="EMBL" id="FORA01000004">
    <property type="protein sequence ID" value="SFJ50226.1"/>
    <property type="molecule type" value="Genomic_DNA"/>
</dbReference>
<feature type="transmembrane region" description="Helical" evidence="10">
    <location>
        <begin position="395"/>
        <end position="414"/>
    </location>
</feature>
<evidence type="ECO:0000256" key="2">
    <source>
        <dbReference type="ARBA" id="ARBA00005751"/>
    </source>
</evidence>
<dbReference type="InterPro" id="IPR002208">
    <property type="entry name" value="SecY/SEC61-alpha"/>
</dbReference>
<dbReference type="Proteomes" id="UP000199110">
    <property type="component" value="Unassembled WGS sequence"/>
</dbReference>
<dbReference type="PROSITE" id="PS00755">
    <property type="entry name" value="SECY_1"/>
    <property type="match status" value="1"/>
</dbReference>
<organism evidence="14 15">
    <name type="scientific">Jannaschia pohangensis</name>
    <dbReference type="NCBI Taxonomy" id="390807"/>
    <lineage>
        <taxon>Bacteria</taxon>
        <taxon>Pseudomonadati</taxon>
        <taxon>Pseudomonadota</taxon>
        <taxon>Alphaproteobacteria</taxon>
        <taxon>Rhodobacterales</taxon>
        <taxon>Roseobacteraceae</taxon>
        <taxon>Jannaschia</taxon>
    </lineage>
</organism>
<evidence type="ECO:0000256" key="4">
    <source>
        <dbReference type="ARBA" id="ARBA00022692"/>
    </source>
</evidence>
<dbReference type="HAMAP" id="MF_01465">
    <property type="entry name" value="SecY"/>
    <property type="match status" value="1"/>
</dbReference>
<proteinExistence type="inferred from homology"/>
<comment type="caution">
    <text evidence="10">Lacks conserved residue(s) required for the propagation of feature annotation.</text>
</comment>
<comment type="subunit">
    <text evidence="10">Component of the Sec protein translocase complex. Heterotrimer consisting of SecY, SecE and SecG subunits. The heterotrimers can form oligomers, although 1 heterotrimer is thought to be able to translocate proteins. Interacts with the ribosome. Interacts with SecDF, and other proteins may be involved. Interacts with SecA.</text>
</comment>
<feature type="transmembrane region" description="Helical" evidence="10">
    <location>
        <begin position="123"/>
        <end position="143"/>
    </location>
</feature>
<dbReference type="PIRSF" id="PIRSF004557">
    <property type="entry name" value="SecY"/>
    <property type="match status" value="1"/>
</dbReference>
<dbReference type="Gene3D" id="1.10.3370.10">
    <property type="entry name" value="SecY subunit domain"/>
    <property type="match status" value="1"/>
</dbReference>
<dbReference type="SUPFAM" id="SSF103491">
    <property type="entry name" value="Preprotein translocase SecY subunit"/>
    <property type="match status" value="1"/>
</dbReference>